<evidence type="ECO:0000313" key="4">
    <source>
        <dbReference type="EMBL" id="VFJ62458.1"/>
    </source>
</evidence>
<dbReference type="EMBL" id="CAADEZ010000307">
    <property type="protein sequence ID" value="VFJ62458.1"/>
    <property type="molecule type" value="Genomic_DNA"/>
</dbReference>
<feature type="domain" description="Peptidoglycan binding-like" evidence="3">
    <location>
        <begin position="242"/>
        <end position="297"/>
    </location>
</feature>
<reference evidence="4" key="1">
    <citation type="submission" date="2019-02" db="EMBL/GenBank/DDBJ databases">
        <authorList>
            <person name="Gruber-Vodicka R. H."/>
            <person name="Seah K. B. B."/>
        </authorList>
    </citation>
    <scope>NUCLEOTIDE SEQUENCE</scope>
    <source>
        <strain evidence="4">BECK_BZ163</strain>
    </source>
</reference>
<proteinExistence type="predicted"/>
<feature type="signal peptide" evidence="2">
    <location>
        <begin position="1"/>
        <end position="25"/>
    </location>
</feature>
<name>A0A450T7C2_9GAMM</name>
<feature type="domain" description="Peptidoglycan binding-like" evidence="3">
    <location>
        <begin position="333"/>
        <end position="388"/>
    </location>
</feature>
<dbReference type="InterPro" id="IPR036365">
    <property type="entry name" value="PGBD-like_sf"/>
</dbReference>
<dbReference type="InterPro" id="IPR036366">
    <property type="entry name" value="PGBDSf"/>
</dbReference>
<feature type="region of interest" description="Disordered" evidence="1">
    <location>
        <begin position="400"/>
        <end position="425"/>
    </location>
</feature>
<dbReference type="AlphaFoldDB" id="A0A450T7C2"/>
<feature type="compositionally biased region" description="Basic and acidic residues" evidence="1">
    <location>
        <begin position="224"/>
        <end position="234"/>
    </location>
</feature>
<dbReference type="SMART" id="SM00671">
    <property type="entry name" value="SEL1"/>
    <property type="match status" value="3"/>
</dbReference>
<dbReference type="PANTHER" id="PTHR11102:SF160">
    <property type="entry name" value="ERAD-ASSOCIATED E3 UBIQUITIN-PROTEIN LIGASE COMPONENT HRD3"/>
    <property type="match status" value="1"/>
</dbReference>
<feature type="domain" description="Peptidoglycan binding-like" evidence="3">
    <location>
        <begin position="424"/>
        <end position="479"/>
    </location>
</feature>
<dbReference type="InterPro" id="IPR002477">
    <property type="entry name" value="Peptidoglycan-bd-like"/>
</dbReference>
<feature type="compositionally biased region" description="Polar residues" evidence="1">
    <location>
        <begin position="208"/>
        <end position="221"/>
    </location>
</feature>
<accession>A0A450T7C2</accession>
<feature type="chain" id="PRO_5019221532" evidence="2">
    <location>
        <begin position="26"/>
        <end position="612"/>
    </location>
</feature>
<dbReference type="Gene3D" id="1.10.101.10">
    <property type="entry name" value="PGBD-like superfamily/PGBD"/>
    <property type="match status" value="4"/>
</dbReference>
<feature type="region of interest" description="Disordered" evidence="1">
    <location>
        <begin position="484"/>
        <end position="545"/>
    </location>
</feature>
<feature type="region of interest" description="Disordered" evidence="1">
    <location>
        <begin position="178"/>
        <end position="245"/>
    </location>
</feature>
<evidence type="ECO:0000259" key="3">
    <source>
        <dbReference type="Pfam" id="PF01471"/>
    </source>
</evidence>
<dbReference type="Pfam" id="PF01471">
    <property type="entry name" value="PG_binding_1"/>
    <property type="match status" value="4"/>
</dbReference>
<dbReference type="PANTHER" id="PTHR11102">
    <property type="entry name" value="SEL-1-LIKE PROTEIN"/>
    <property type="match status" value="1"/>
</dbReference>
<dbReference type="SUPFAM" id="SSF81901">
    <property type="entry name" value="HCP-like"/>
    <property type="match status" value="1"/>
</dbReference>
<dbReference type="InterPro" id="IPR050767">
    <property type="entry name" value="Sel1_AlgK"/>
</dbReference>
<dbReference type="InterPro" id="IPR011990">
    <property type="entry name" value="TPR-like_helical_dom_sf"/>
</dbReference>
<evidence type="ECO:0000256" key="1">
    <source>
        <dbReference type="SAM" id="MobiDB-lite"/>
    </source>
</evidence>
<dbReference type="Pfam" id="PF08238">
    <property type="entry name" value="Sel1"/>
    <property type="match status" value="3"/>
</dbReference>
<sequence length="612" mass="66892">MRMYPERKIIFPLCLLATMAIPLHADEETRLPAWEEESIADVRTRLEQRAERGDAKTQNRLGNIYYHGDGVPKDLEQARYWFRKAAEQGYAPGQFNLARLYREGKGVEQDYSRAVRWYEKAAKQGLAMAQFFLGKSYAEGQGVPKDPVLAYYWLDRAAIQGDADAEWVRDRLTKTMSPRQLAEVGKGVVTKAGKETPPGKASLDGPSSPATQATARDSTPKPSRKPDSKSDPQAKRKTSLSRAETRTLQRRLHALGFDPGPADGVSGQKTRIALEEFQKSIGLEPDGRISQQLLEALYAAPQLTRALSDENGGAAQPPKRAATKAGETPSLSRAETRTLQRRLHTLGFDPGPADGVSGQKTRIALEEFQKSIGLEPDGRISQQLLEALYAAPQLTRALSDENGGAAQPQKRTATEAGETPSLSRAETRTLQRRLHALGFDPGPVDGVSGQKTRIALEEFQKSIGLEPDGRISQQLLEALYAAPPLSDENGGTAQPPKRTATKAGQETPSRNSPPPATQATARDSTPKPDPKLDPNIGPRTQTKISLSRAETRTLQRRLHALGFDPGPIDGIPGQKTRIALEEFQKSIGLQPDGRISQELLETLYGASQNKTN</sequence>
<gene>
    <name evidence="4" type="ORF">BECKFM1743A_GA0114220_103072</name>
</gene>
<dbReference type="InterPro" id="IPR006597">
    <property type="entry name" value="Sel1-like"/>
</dbReference>
<organism evidence="4">
    <name type="scientific">Candidatus Kentrum sp. FM</name>
    <dbReference type="NCBI Taxonomy" id="2126340"/>
    <lineage>
        <taxon>Bacteria</taxon>
        <taxon>Pseudomonadati</taxon>
        <taxon>Pseudomonadota</taxon>
        <taxon>Gammaproteobacteria</taxon>
        <taxon>Candidatus Kentrum</taxon>
    </lineage>
</organism>
<protein>
    <submittedName>
        <fullName evidence="4">Sel1 repeat-containing protein</fullName>
    </submittedName>
</protein>
<evidence type="ECO:0000256" key="2">
    <source>
        <dbReference type="SAM" id="SignalP"/>
    </source>
</evidence>
<dbReference type="Gene3D" id="1.25.40.10">
    <property type="entry name" value="Tetratricopeptide repeat domain"/>
    <property type="match status" value="1"/>
</dbReference>
<keyword evidence="2" id="KW-0732">Signal</keyword>
<dbReference type="SUPFAM" id="SSF47090">
    <property type="entry name" value="PGBD-like"/>
    <property type="match status" value="4"/>
</dbReference>
<feature type="domain" description="Peptidoglycan binding-like" evidence="3">
    <location>
        <begin position="548"/>
        <end position="603"/>
    </location>
</feature>
<feature type="region of interest" description="Disordered" evidence="1">
    <location>
        <begin position="308"/>
        <end position="334"/>
    </location>
</feature>